<organism evidence="1 2">
    <name type="scientific">Ceratocystis fimbriata CBS 114723</name>
    <dbReference type="NCBI Taxonomy" id="1035309"/>
    <lineage>
        <taxon>Eukaryota</taxon>
        <taxon>Fungi</taxon>
        <taxon>Dikarya</taxon>
        <taxon>Ascomycota</taxon>
        <taxon>Pezizomycotina</taxon>
        <taxon>Sordariomycetes</taxon>
        <taxon>Hypocreomycetidae</taxon>
        <taxon>Microascales</taxon>
        <taxon>Ceratocystidaceae</taxon>
        <taxon>Ceratocystis</taxon>
    </lineage>
</organism>
<proteinExistence type="predicted"/>
<dbReference type="AlphaFoldDB" id="A0A2C5WY84"/>
<evidence type="ECO:0000313" key="1">
    <source>
        <dbReference type="EMBL" id="PHH50967.1"/>
    </source>
</evidence>
<reference evidence="1 2" key="1">
    <citation type="journal article" date="2013" name="Fungal Biol.">
        <title>Analysis of microsatellite markers in the genome of the plant pathogen Ceratocystis fimbriata.</title>
        <authorList>
            <person name="Simpson M.C."/>
            <person name="Wilken P.M."/>
            <person name="Coetzee M.P."/>
            <person name="Wingfield M.J."/>
            <person name="Wingfield B.D."/>
        </authorList>
    </citation>
    <scope>NUCLEOTIDE SEQUENCE [LARGE SCALE GENOMIC DNA]</scope>
    <source>
        <strain evidence="1 2">CBS 114723</strain>
    </source>
</reference>
<comment type="caution">
    <text evidence="1">The sequence shown here is derived from an EMBL/GenBank/DDBJ whole genome shotgun (WGS) entry which is preliminary data.</text>
</comment>
<sequence length="383" mass="41555">MAMDLTIRTAGRDDILDPSLRTGIASVETHLNNVVKATCTLDPAAIDLISHGIILSSMPVSFITAHFFNILRLAISALAVVPDAAPLCNTILEPLACRLPFPAIAPLLQDQDLGLLLSLDSHPAVSQLLLGIFTRVAPTGRFEMPAVWHAYISPQRTRMVELWMLHPNIRVAQAAEDCIAAFIQAALEHKNVDAMALFDDIVHPNPDAEPSMISLIRGILTRPNITDSQIPGNSDAAPASLTATKTADPLTSLGRVQSLLPRILPADPIAIFKSELMNLALTVSGNPEDAMLVEALRSETLVLCLRALFAIQIRDGSLPPGTIRMTCEALQKAGVTNANDSNQSLLGEIQHRLSRDWGDEDEDKRFRQWVALAFGIDSKEQRG</sequence>
<keyword evidence="2" id="KW-1185">Reference proteome</keyword>
<dbReference type="Proteomes" id="UP000222788">
    <property type="component" value="Unassembled WGS sequence"/>
</dbReference>
<gene>
    <name evidence="1" type="ORF">CFIMG_004417RAa</name>
</gene>
<name>A0A2C5WY84_9PEZI</name>
<evidence type="ECO:0000313" key="2">
    <source>
        <dbReference type="Proteomes" id="UP000222788"/>
    </source>
</evidence>
<dbReference type="EMBL" id="APWK03000107">
    <property type="protein sequence ID" value="PHH50967.1"/>
    <property type="molecule type" value="Genomic_DNA"/>
</dbReference>
<reference evidence="1 2" key="2">
    <citation type="journal article" date="2013" name="IMA Fungus">
        <title>IMA Genome-F 1: Ceratocystis fimbriata: Draft nuclear genome sequence for the plant pathogen, Ceratocystis fimbriata.</title>
        <authorList>
            <person name="Wilken P.M."/>
            <person name="Steenkamp E.T."/>
            <person name="Wingfield M.J."/>
            <person name="de Beer Z.W."/>
            <person name="Wingfield B.D."/>
        </authorList>
    </citation>
    <scope>NUCLEOTIDE SEQUENCE [LARGE SCALE GENOMIC DNA]</scope>
    <source>
        <strain evidence="1 2">CBS 114723</strain>
    </source>
</reference>
<accession>A0A2C5WY84</accession>
<protein>
    <submittedName>
        <fullName evidence="1">Uncharacterized protein</fullName>
    </submittedName>
</protein>